<name>A0A0P7ZU11_9CYAN</name>
<feature type="transmembrane region" description="Helical" evidence="11">
    <location>
        <begin position="12"/>
        <end position="28"/>
    </location>
</feature>
<feature type="transmembrane region" description="Helical" evidence="11">
    <location>
        <begin position="462"/>
        <end position="487"/>
    </location>
</feature>
<feature type="transmembrane region" description="Helical" evidence="11">
    <location>
        <begin position="287"/>
        <end position="307"/>
    </location>
</feature>
<dbReference type="CDD" id="cd06160">
    <property type="entry name" value="S2P-M50_like_2"/>
    <property type="match status" value="1"/>
</dbReference>
<feature type="region of interest" description="Disordered" evidence="10">
    <location>
        <begin position="93"/>
        <end position="127"/>
    </location>
</feature>
<reference evidence="13 14" key="1">
    <citation type="submission" date="2015-09" db="EMBL/GenBank/DDBJ databases">
        <title>Identification and resolution of microdiversity through metagenomic sequencing of parallel consortia.</title>
        <authorList>
            <person name="Nelson W.C."/>
            <person name="Romine M.F."/>
            <person name="Lindemann S.R."/>
        </authorList>
    </citation>
    <scope>NUCLEOTIDE SEQUENCE [LARGE SCALE GENOMIC DNA]</scope>
    <source>
        <strain evidence="13">Ana</strain>
    </source>
</reference>
<comment type="caution">
    <text evidence="13">The sequence shown here is derived from an EMBL/GenBank/DDBJ whole genome shotgun (WGS) entry which is preliminary data.</text>
</comment>
<evidence type="ECO:0000256" key="4">
    <source>
        <dbReference type="ARBA" id="ARBA00022670"/>
    </source>
</evidence>
<keyword evidence="9 11" id="KW-0472">Membrane</keyword>
<keyword evidence="5 11" id="KW-0812">Transmembrane</keyword>
<feature type="transmembrane region" description="Helical" evidence="11">
    <location>
        <begin position="507"/>
        <end position="529"/>
    </location>
</feature>
<dbReference type="InterPro" id="IPR044838">
    <property type="entry name" value="EGY1-like"/>
</dbReference>
<evidence type="ECO:0000313" key="13">
    <source>
        <dbReference type="EMBL" id="KPQ33772.1"/>
    </source>
</evidence>
<dbReference type="Proteomes" id="UP000050465">
    <property type="component" value="Unassembled WGS sequence"/>
</dbReference>
<accession>A0A0P7ZU11</accession>
<comment type="cofactor">
    <cofactor evidence="1">
        <name>Zn(2+)</name>
        <dbReference type="ChEBI" id="CHEBI:29105"/>
    </cofactor>
</comment>
<dbReference type="GO" id="GO:0016020">
    <property type="term" value="C:membrane"/>
    <property type="evidence" value="ECO:0007669"/>
    <property type="project" value="UniProtKB-SubCell"/>
</dbReference>
<dbReference type="InterPro" id="IPR008915">
    <property type="entry name" value="Peptidase_M50"/>
</dbReference>
<dbReference type="PATRIC" id="fig|1666911.3.peg.1245"/>
<dbReference type="GO" id="GO:0008233">
    <property type="term" value="F:peptidase activity"/>
    <property type="evidence" value="ECO:0007669"/>
    <property type="project" value="UniProtKB-KW"/>
</dbReference>
<keyword evidence="7" id="KW-0809">Transit peptide</keyword>
<feature type="transmembrane region" description="Helical" evidence="11">
    <location>
        <begin position="349"/>
        <end position="370"/>
    </location>
</feature>
<evidence type="ECO:0000256" key="7">
    <source>
        <dbReference type="ARBA" id="ARBA00022946"/>
    </source>
</evidence>
<protein>
    <submittedName>
        <fullName evidence="13">Putative membrane-associated Zn-dependent proteases 1</fullName>
    </submittedName>
</protein>
<evidence type="ECO:0000256" key="6">
    <source>
        <dbReference type="ARBA" id="ARBA00022801"/>
    </source>
</evidence>
<feature type="transmembrane region" description="Helical" evidence="11">
    <location>
        <begin position="40"/>
        <end position="60"/>
    </location>
</feature>
<evidence type="ECO:0000313" key="14">
    <source>
        <dbReference type="Proteomes" id="UP000050465"/>
    </source>
</evidence>
<evidence type="ECO:0000256" key="2">
    <source>
        <dbReference type="ARBA" id="ARBA00004141"/>
    </source>
</evidence>
<feature type="transmembrane region" description="Helical" evidence="11">
    <location>
        <begin position="319"/>
        <end position="337"/>
    </location>
</feature>
<feature type="transmembrane region" description="Helical" evidence="11">
    <location>
        <begin position="247"/>
        <end position="267"/>
    </location>
</feature>
<comment type="similarity">
    <text evidence="3">Belongs to the peptidase M50B family.</text>
</comment>
<proteinExistence type="inferred from homology"/>
<sequence length="531" mass="57826">MIIAFPPDFSMPLVLLALFLGLITYLVISRSFTNMTTTPIWMLWLVMMTPVLVLTLWMLINGDEPPPPILIYGLLILCPLLYAVMILVGASAKSGNKPPADKPAKSLVDSPHATADKAENKASSKPITRDEETLLQRCFPWSIYYLQDIEYRPQAMICKGKLKTSPGEAYQAVQENVEGSFGDRFLVLLQEGLNGKPFFALVPNPQSKKFQNSLPPATDAVSESMRAVQIARLKKLNDKSTLTRPGLALALAITTLVTTTFAGIAFIGGVEDPQALMADPTLLRQGFAYGLSLMFILGVHESGHYIATRYHKLKSTLPYFIPVPFFLGTFGAFIQMRSPMPNRRALFDIGIAGPLSGLVVSLPILLWGLAHSTVVPLTEASALFTFESVDPSRSILLLLISKLALGSTLQAESALNLHPVAISGCLGLIVTALNLMPVGQLDGGHIVHAMYGQRTAAVVSQVARFLMLILSFVYDEFFLWAILLLFIPSDEPALNDVSELNGPRDFLGLLSLALLVLIILPAPPSWAAMIL</sequence>
<evidence type="ECO:0000259" key="12">
    <source>
        <dbReference type="Pfam" id="PF02163"/>
    </source>
</evidence>
<dbReference type="PANTHER" id="PTHR31412">
    <property type="entry name" value="ZINC METALLOPROTEASE EGY1"/>
    <property type="match status" value="1"/>
</dbReference>
<evidence type="ECO:0000256" key="5">
    <source>
        <dbReference type="ARBA" id="ARBA00022692"/>
    </source>
</evidence>
<dbReference type="Pfam" id="PF02163">
    <property type="entry name" value="Peptidase_M50"/>
    <property type="match status" value="1"/>
</dbReference>
<evidence type="ECO:0000256" key="9">
    <source>
        <dbReference type="ARBA" id="ARBA00023136"/>
    </source>
</evidence>
<comment type="subcellular location">
    <subcellularLocation>
        <location evidence="2">Membrane</location>
        <topology evidence="2">Multi-pass membrane protein</topology>
    </subcellularLocation>
</comment>
<feature type="compositionally biased region" description="Basic and acidic residues" evidence="10">
    <location>
        <begin position="114"/>
        <end position="127"/>
    </location>
</feature>
<feature type="transmembrane region" description="Helical" evidence="11">
    <location>
        <begin position="72"/>
        <end position="92"/>
    </location>
</feature>
<dbReference type="GO" id="GO:0006508">
    <property type="term" value="P:proteolysis"/>
    <property type="evidence" value="ECO:0007669"/>
    <property type="project" value="UniProtKB-KW"/>
</dbReference>
<evidence type="ECO:0000256" key="10">
    <source>
        <dbReference type="SAM" id="MobiDB-lite"/>
    </source>
</evidence>
<dbReference type="PANTHER" id="PTHR31412:SF0">
    <property type="entry name" value="ZINC METALLOPROTEASE EGY1, CHLOROPLASTIC-RELATED"/>
    <property type="match status" value="1"/>
</dbReference>
<dbReference type="AlphaFoldDB" id="A0A0P7ZU11"/>
<keyword evidence="4 13" id="KW-0645">Protease</keyword>
<feature type="domain" description="Peptidase M50" evidence="12">
    <location>
        <begin position="291"/>
        <end position="469"/>
    </location>
</feature>
<dbReference type="EMBL" id="LJZR01000027">
    <property type="protein sequence ID" value="KPQ33772.1"/>
    <property type="molecule type" value="Genomic_DNA"/>
</dbReference>
<evidence type="ECO:0000256" key="3">
    <source>
        <dbReference type="ARBA" id="ARBA00007931"/>
    </source>
</evidence>
<gene>
    <name evidence="13" type="ORF">HLUCCA11_17325</name>
</gene>
<evidence type="ECO:0000256" key="1">
    <source>
        <dbReference type="ARBA" id="ARBA00001947"/>
    </source>
</evidence>
<keyword evidence="6" id="KW-0378">Hydrolase</keyword>
<keyword evidence="8 11" id="KW-1133">Transmembrane helix</keyword>
<evidence type="ECO:0000256" key="8">
    <source>
        <dbReference type="ARBA" id="ARBA00022989"/>
    </source>
</evidence>
<dbReference type="STRING" id="1666911.HLUCCA11_17325"/>
<organism evidence="13 14">
    <name type="scientific">Phormidesmis priestleyi Ana</name>
    <dbReference type="NCBI Taxonomy" id="1666911"/>
    <lineage>
        <taxon>Bacteria</taxon>
        <taxon>Bacillati</taxon>
        <taxon>Cyanobacteriota</taxon>
        <taxon>Cyanophyceae</taxon>
        <taxon>Leptolyngbyales</taxon>
        <taxon>Leptolyngbyaceae</taxon>
        <taxon>Phormidesmis</taxon>
    </lineage>
</organism>
<evidence type="ECO:0000256" key="11">
    <source>
        <dbReference type="SAM" id="Phobius"/>
    </source>
</evidence>